<name>A0AAU7F855_9NEIS</name>
<organism evidence="2">
    <name type="scientific">Chitinibacter mangrovi</name>
    <dbReference type="NCBI Taxonomy" id="3153927"/>
    <lineage>
        <taxon>Bacteria</taxon>
        <taxon>Pseudomonadati</taxon>
        <taxon>Pseudomonadota</taxon>
        <taxon>Betaproteobacteria</taxon>
        <taxon>Neisseriales</taxon>
        <taxon>Chitinibacteraceae</taxon>
        <taxon>Chitinibacter</taxon>
    </lineage>
</organism>
<feature type="transmembrane region" description="Helical" evidence="1">
    <location>
        <begin position="61"/>
        <end position="80"/>
    </location>
</feature>
<feature type="transmembrane region" description="Helical" evidence="1">
    <location>
        <begin position="190"/>
        <end position="211"/>
    </location>
</feature>
<keyword evidence="1" id="KW-1133">Transmembrane helix</keyword>
<proteinExistence type="predicted"/>
<sequence length="230" mass="25088">MSEQKQPSLLINLLLNILIPTLILTKLSTEQWLGPTWAVVAALAFPLGFGLFDLKQSGKVNFISILGVVSVLLTGGISLLELDPKYLAIKEATIPTLIGLTLLISQFTPYPLLHKLLYNEQILNIPAIEQALATPQQQAKLGQRLTITSYFVASSFFLSGILNYLLARWIVVSPAGTSEFAAELGKMTALSYPVIVIPSMIVLIASLWYLLHSLKKLTGLDTEQLLASKG</sequence>
<dbReference type="InterPro" id="IPR016870">
    <property type="entry name" value="UCP028137"/>
</dbReference>
<feature type="transmembrane region" description="Helical" evidence="1">
    <location>
        <begin position="150"/>
        <end position="170"/>
    </location>
</feature>
<evidence type="ECO:0000256" key="1">
    <source>
        <dbReference type="SAM" id="Phobius"/>
    </source>
</evidence>
<keyword evidence="1" id="KW-0472">Membrane</keyword>
<protein>
    <submittedName>
        <fullName evidence="2">VC0807 family protein</fullName>
    </submittedName>
</protein>
<dbReference type="PIRSF" id="PIRSF028137">
    <property type="entry name" value="UCP028137"/>
    <property type="match status" value="1"/>
</dbReference>
<feature type="transmembrane region" description="Helical" evidence="1">
    <location>
        <begin position="34"/>
        <end position="54"/>
    </location>
</feature>
<dbReference type="AlphaFoldDB" id="A0AAU7F855"/>
<feature type="transmembrane region" description="Helical" evidence="1">
    <location>
        <begin position="9"/>
        <end position="28"/>
    </location>
</feature>
<dbReference type="KEGG" id="cmav:ABHF33_00990"/>
<evidence type="ECO:0000313" key="2">
    <source>
        <dbReference type="EMBL" id="XBM00890.1"/>
    </source>
</evidence>
<feature type="transmembrane region" description="Helical" evidence="1">
    <location>
        <begin position="92"/>
        <end position="113"/>
    </location>
</feature>
<dbReference type="NCBIfam" id="NF041646">
    <property type="entry name" value="VC0807_fam"/>
    <property type="match status" value="1"/>
</dbReference>
<reference evidence="2" key="1">
    <citation type="submission" date="2024-05" db="EMBL/GenBank/DDBJ databases">
        <authorList>
            <person name="Yang L."/>
            <person name="Pan L."/>
        </authorList>
    </citation>
    <scope>NUCLEOTIDE SEQUENCE</scope>
    <source>
        <strain evidence="2">FCG-7</strain>
    </source>
</reference>
<gene>
    <name evidence="2" type="ORF">ABHF33_00990</name>
</gene>
<accession>A0AAU7F855</accession>
<dbReference type="RefSeq" id="WP_348945217.1">
    <property type="nucleotide sequence ID" value="NZ_CP157355.1"/>
</dbReference>
<keyword evidence="1" id="KW-0812">Transmembrane</keyword>
<dbReference type="EMBL" id="CP157355">
    <property type="protein sequence ID" value="XBM00890.1"/>
    <property type="molecule type" value="Genomic_DNA"/>
</dbReference>